<evidence type="ECO:0000256" key="5">
    <source>
        <dbReference type="ARBA" id="ARBA00022475"/>
    </source>
</evidence>
<keyword evidence="20" id="KW-1185">Reference proteome</keyword>
<dbReference type="PANTHER" id="PTHR18952:SF95">
    <property type="entry name" value="CARBONIC ANHYDRASE 4"/>
    <property type="match status" value="1"/>
</dbReference>
<keyword evidence="13 17" id="KW-0456">Lyase</keyword>
<evidence type="ECO:0000256" key="3">
    <source>
        <dbReference type="ARBA" id="ARBA00010718"/>
    </source>
</evidence>
<dbReference type="CDD" id="cd03117">
    <property type="entry name" value="alpha_CA_IV_XV_like"/>
    <property type="match status" value="1"/>
</dbReference>
<evidence type="ECO:0000256" key="8">
    <source>
        <dbReference type="ARBA" id="ARBA00022729"/>
    </source>
</evidence>
<dbReference type="PANTHER" id="PTHR18952">
    <property type="entry name" value="CARBONIC ANHYDRASE"/>
    <property type="match status" value="1"/>
</dbReference>
<accession>A0A9D3T8I8</accession>
<evidence type="ECO:0000256" key="14">
    <source>
        <dbReference type="ARBA" id="ARBA00023288"/>
    </source>
</evidence>
<evidence type="ECO:0000313" key="19">
    <source>
        <dbReference type="EMBL" id="KAG7471268.1"/>
    </source>
</evidence>
<organism evidence="19 20">
    <name type="scientific">Megalops atlanticus</name>
    <name type="common">Tarpon</name>
    <name type="synonym">Clupea gigantea</name>
    <dbReference type="NCBI Taxonomy" id="7932"/>
    <lineage>
        <taxon>Eukaryota</taxon>
        <taxon>Metazoa</taxon>
        <taxon>Chordata</taxon>
        <taxon>Craniata</taxon>
        <taxon>Vertebrata</taxon>
        <taxon>Euteleostomi</taxon>
        <taxon>Actinopterygii</taxon>
        <taxon>Neopterygii</taxon>
        <taxon>Teleostei</taxon>
        <taxon>Elopiformes</taxon>
        <taxon>Megalopidae</taxon>
        <taxon>Megalops</taxon>
    </lineage>
</organism>
<proteinExistence type="inferred from homology"/>
<keyword evidence="14" id="KW-0449">Lipoprotein</keyword>
<comment type="cofactor">
    <cofactor evidence="1 17">
        <name>Zn(2+)</name>
        <dbReference type="ChEBI" id="CHEBI:29105"/>
    </cofactor>
</comment>
<dbReference type="EC" id="4.2.1.1" evidence="17"/>
<comment type="subunit">
    <text evidence="4">Interacts with SLC4A4.</text>
</comment>
<dbReference type="GO" id="GO:0005886">
    <property type="term" value="C:plasma membrane"/>
    <property type="evidence" value="ECO:0007669"/>
    <property type="project" value="UniProtKB-SubCell"/>
</dbReference>
<keyword evidence="7 17" id="KW-0479">Metal-binding</keyword>
<dbReference type="InterPro" id="IPR018338">
    <property type="entry name" value="Carbonic_anhydrase_a-class_CS"/>
</dbReference>
<evidence type="ECO:0000256" key="7">
    <source>
        <dbReference type="ARBA" id="ARBA00022723"/>
    </source>
</evidence>
<dbReference type="PROSITE" id="PS00162">
    <property type="entry name" value="ALPHA_CA_1"/>
    <property type="match status" value="1"/>
</dbReference>
<evidence type="ECO:0000256" key="4">
    <source>
        <dbReference type="ARBA" id="ARBA00011736"/>
    </source>
</evidence>
<comment type="caution">
    <text evidence="19">The sequence shown here is derived from an EMBL/GenBank/DDBJ whole genome shotgun (WGS) entry which is preliminary data.</text>
</comment>
<keyword evidence="6" id="KW-0336">GPI-anchor</keyword>
<dbReference type="InterPro" id="IPR001148">
    <property type="entry name" value="CA_dom"/>
</dbReference>
<dbReference type="PROSITE" id="PS51144">
    <property type="entry name" value="ALPHA_CA_2"/>
    <property type="match status" value="1"/>
</dbReference>
<keyword evidence="11" id="KW-1015">Disulfide bond</keyword>
<evidence type="ECO:0000256" key="1">
    <source>
        <dbReference type="ARBA" id="ARBA00001947"/>
    </source>
</evidence>
<protein>
    <recommendedName>
        <fullName evidence="17">Carbonic anhydrase</fullName>
        <ecNumber evidence="17">4.2.1.1</ecNumber>
    </recommendedName>
</protein>
<dbReference type="Gene3D" id="3.10.200.10">
    <property type="entry name" value="Alpha carbonic anhydrase"/>
    <property type="match status" value="1"/>
</dbReference>
<evidence type="ECO:0000256" key="15">
    <source>
        <dbReference type="ARBA" id="ARBA00045603"/>
    </source>
</evidence>
<comment type="subcellular location">
    <subcellularLocation>
        <location evidence="2">Cell membrane</location>
        <topology evidence="2">Lipid-anchor</topology>
        <topology evidence="2">GPI-anchor</topology>
    </subcellularLocation>
</comment>
<keyword evidence="12" id="KW-0325">Glycoprotein</keyword>
<evidence type="ECO:0000256" key="13">
    <source>
        <dbReference type="ARBA" id="ARBA00023239"/>
    </source>
</evidence>
<comment type="function">
    <text evidence="17">Reversible hydration of carbon dioxide.</text>
</comment>
<evidence type="ECO:0000256" key="16">
    <source>
        <dbReference type="ARBA" id="ARBA00049061"/>
    </source>
</evidence>
<sequence length="290" mass="31871">MLQLDLEWCYQSQVSCNSSCLGPDKWHLEASATSCEGKSQSPVNIVTRKTVPDERLTPFEFTAYQQTFNGLIKNNGHTVQVDLQHTAKISGGHLPSTYKALQLHLHWGKDGSPGSEHTIDGEQYPMEMHIVHIKEKYNSLAEALGDTTGVAVLGFFYETSASANKKYDPIITALKNITETGSNTSLSGVSLDMLIPAKENRTQYYRYEGSLTTPDCTEAVVWTVFENTIPLSKQQLSEFSKLRFGDGEPMVGTFRPVQPLNTRLVYRSGSSVVLASTALLLASVMAAVGL</sequence>
<evidence type="ECO:0000259" key="18">
    <source>
        <dbReference type="PROSITE" id="PS51144"/>
    </source>
</evidence>
<dbReference type="OrthoDB" id="429145at2759"/>
<evidence type="ECO:0000256" key="10">
    <source>
        <dbReference type="ARBA" id="ARBA00023136"/>
    </source>
</evidence>
<keyword evidence="10" id="KW-0472">Membrane</keyword>
<keyword evidence="8" id="KW-0732">Signal</keyword>
<reference evidence="19" key="1">
    <citation type="submission" date="2021-01" db="EMBL/GenBank/DDBJ databases">
        <authorList>
            <person name="Zahm M."/>
            <person name="Roques C."/>
            <person name="Cabau C."/>
            <person name="Klopp C."/>
            <person name="Donnadieu C."/>
            <person name="Jouanno E."/>
            <person name="Lampietro C."/>
            <person name="Louis A."/>
            <person name="Herpin A."/>
            <person name="Echchiki A."/>
            <person name="Berthelot C."/>
            <person name="Parey E."/>
            <person name="Roest-Crollius H."/>
            <person name="Braasch I."/>
            <person name="Postlethwait J."/>
            <person name="Bobe J."/>
            <person name="Montfort J."/>
            <person name="Bouchez O."/>
            <person name="Begum T."/>
            <person name="Mejri S."/>
            <person name="Adams A."/>
            <person name="Chen W.-J."/>
            <person name="Guiguen Y."/>
        </authorList>
    </citation>
    <scope>NUCLEOTIDE SEQUENCE</scope>
    <source>
        <strain evidence="19">YG-15Mar2019-1</strain>
        <tissue evidence="19">Brain</tissue>
    </source>
</reference>
<evidence type="ECO:0000256" key="11">
    <source>
        <dbReference type="ARBA" id="ARBA00023157"/>
    </source>
</evidence>
<evidence type="ECO:0000256" key="6">
    <source>
        <dbReference type="ARBA" id="ARBA00022622"/>
    </source>
</evidence>
<evidence type="ECO:0000256" key="9">
    <source>
        <dbReference type="ARBA" id="ARBA00022833"/>
    </source>
</evidence>
<dbReference type="SMART" id="SM01057">
    <property type="entry name" value="Carb_anhydrase"/>
    <property type="match status" value="1"/>
</dbReference>
<comment type="similarity">
    <text evidence="3 17">Belongs to the alpha-carbonic anhydrase family.</text>
</comment>
<evidence type="ECO:0000256" key="17">
    <source>
        <dbReference type="RuleBase" id="RU367011"/>
    </source>
</evidence>
<evidence type="ECO:0000256" key="2">
    <source>
        <dbReference type="ARBA" id="ARBA00004609"/>
    </source>
</evidence>
<dbReference type="GO" id="GO:0098552">
    <property type="term" value="C:side of membrane"/>
    <property type="evidence" value="ECO:0007669"/>
    <property type="project" value="UniProtKB-KW"/>
</dbReference>
<dbReference type="InterPro" id="IPR036398">
    <property type="entry name" value="CA_dom_sf"/>
</dbReference>
<feature type="domain" description="Alpha-carbonic anhydrase" evidence="18">
    <location>
        <begin position="6"/>
        <end position="269"/>
    </location>
</feature>
<dbReference type="AlphaFoldDB" id="A0A9D3T8I8"/>
<dbReference type="FunFam" id="3.10.200.10:FF:000003">
    <property type="entry name" value="Carbonic anhydrase 12"/>
    <property type="match status" value="1"/>
</dbReference>
<dbReference type="InterPro" id="IPR023561">
    <property type="entry name" value="Carbonic_anhydrase_a-class"/>
</dbReference>
<name>A0A9D3T8I8_MEGAT</name>
<comment type="catalytic activity">
    <reaction evidence="16">
        <text>hydrogencarbonate + H(+) = CO2 + H2O</text>
        <dbReference type="Rhea" id="RHEA:10748"/>
        <dbReference type="ChEBI" id="CHEBI:15377"/>
        <dbReference type="ChEBI" id="CHEBI:15378"/>
        <dbReference type="ChEBI" id="CHEBI:16526"/>
        <dbReference type="ChEBI" id="CHEBI:17544"/>
        <dbReference type="EC" id="4.2.1.1"/>
    </reaction>
    <physiologicalReaction direction="left-to-right" evidence="16">
        <dbReference type="Rhea" id="RHEA:10749"/>
    </physiologicalReaction>
    <physiologicalReaction direction="right-to-left" evidence="16">
        <dbReference type="Rhea" id="RHEA:10750"/>
    </physiologicalReaction>
</comment>
<keyword evidence="9 17" id="KW-0862">Zinc</keyword>
<evidence type="ECO:0000313" key="20">
    <source>
        <dbReference type="Proteomes" id="UP001046870"/>
    </source>
</evidence>
<dbReference type="EMBL" id="JAFDVH010000009">
    <property type="protein sequence ID" value="KAG7471268.1"/>
    <property type="molecule type" value="Genomic_DNA"/>
</dbReference>
<dbReference type="Proteomes" id="UP001046870">
    <property type="component" value="Chromosome 9"/>
</dbReference>
<dbReference type="Pfam" id="PF00194">
    <property type="entry name" value="Carb_anhydrase"/>
    <property type="match status" value="1"/>
</dbReference>
<dbReference type="SUPFAM" id="SSF51069">
    <property type="entry name" value="Carbonic anhydrase"/>
    <property type="match status" value="1"/>
</dbReference>
<gene>
    <name evidence="19" type="ORF">MATL_G00122900</name>
</gene>
<evidence type="ECO:0000256" key="12">
    <source>
        <dbReference type="ARBA" id="ARBA00023180"/>
    </source>
</evidence>
<dbReference type="InterPro" id="IPR041874">
    <property type="entry name" value="CA4/CA15"/>
</dbReference>
<dbReference type="GO" id="GO:0008270">
    <property type="term" value="F:zinc ion binding"/>
    <property type="evidence" value="ECO:0007669"/>
    <property type="project" value="UniProtKB-UniRule"/>
</dbReference>
<dbReference type="GO" id="GO:0004089">
    <property type="term" value="F:carbonate dehydratase activity"/>
    <property type="evidence" value="ECO:0007669"/>
    <property type="project" value="UniProtKB-UniRule"/>
</dbReference>
<comment type="function">
    <text evidence="15">Catalyzes the reversible hydration of carbon dioxide into bicarbonate and protons and thus is essential to maintaining intracellular and extracellular pH. May stimulate the sodium/bicarbonate transporter activity of SLC4A4 that acts in pH homeostasis. It is essential for acid overload removal from the retina and retina epithelium, and acid release in the choriocapillaris in the choroid.</text>
</comment>
<keyword evidence="5" id="KW-1003">Cell membrane</keyword>